<dbReference type="GO" id="GO:0016491">
    <property type="term" value="F:oxidoreductase activity"/>
    <property type="evidence" value="ECO:0007669"/>
    <property type="project" value="InterPro"/>
</dbReference>
<feature type="domain" description="FAD/NAD(P)-binding" evidence="1">
    <location>
        <begin position="3"/>
        <end position="115"/>
    </location>
</feature>
<dbReference type="eggNOG" id="ENOG502S1DJ">
    <property type="taxonomic scope" value="Eukaryota"/>
</dbReference>
<sequence>MLHDVLIIGAGPAGLATATALSRQLYTSVLFDSGLYRNARATTMHNVLGFDHVPPAAFRAKAREDIKARYAESVIFADVEVLKTSKVKEGLFSAEDAEGKTWLGRRLVLATGVTDIMM</sequence>
<dbReference type="Pfam" id="PF07992">
    <property type="entry name" value="Pyr_redox_2"/>
    <property type="match status" value="1"/>
</dbReference>
<proteinExistence type="predicted"/>
<evidence type="ECO:0000259" key="1">
    <source>
        <dbReference type="Pfam" id="PF07992"/>
    </source>
</evidence>
<dbReference type="Proteomes" id="UP000007174">
    <property type="component" value="Unassembled WGS sequence"/>
</dbReference>
<dbReference type="VEuPathDB" id="FungiDB:CH63R_11933"/>
<gene>
    <name evidence="2" type="ORF">CH063_08237</name>
</gene>
<evidence type="ECO:0000313" key="3">
    <source>
        <dbReference type="Proteomes" id="UP000007174"/>
    </source>
</evidence>
<accession>H1V932</accession>
<dbReference type="PRINTS" id="PR00368">
    <property type="entry name" value="FADPNR"/>
</dbReference>
<dbReference type="InterPro" id="IPR023753">
    <property type="entry name" value="FAD/NAD-binding_dom"/>
</dbReference>
<name>H1V932_COLHI</name>
<reference evidence="3" key="1">
    <citation type="journal article" date="2012" name="Nat. Genet.">
        <title>Lifestyle transitions in plant pathogenic Colletotrichum fungi deciphered by genome and transcriptome analyses.</title>
        <authorList>
            <person name="O'Connell R.J."/>
            <person name="Thon M.R."/>
            <person name="Hacquard S."/>
            <person name="Amyotte S.G."/>
            <person name="Kleemann J."/>
            <person name="Torres M.F."/>
            <person name="Damm U."/>
            <person name="Buiate E.A."/>
            <person name="Epstein L."/>
            <person name="Alkan N."/>
            <person name="Altmueller J."/>
            <person name="Alvarado-Balderrama L."/>
            <person name="Bauser C.A."/>
            <person name="Becker C."/>
            <person name="Birren B.W."/>
            <person name="Chen Z."/>
            <person name="Choi J."/>
            <person name="Crouch J.A."/>
            <person name="Duvick J.P."/>
            <person name="Farman M.A."/>
            <person name="Gan P."/>
            <person name="Heiman D."/>
            <person name="Henrissat B."/>
            <person name="Howard R.J."/>
            <person name="Kabbage M."/>
            <person name="Koch C."/>
            <person name="Kracher B."/>
            <person name="Kubo Y."/>
            <person name="Law A.D."/>
            <person name="Lebrun M.-H."/>
            <person name="Lee Y.-H."/>
            <person name="Miyara I."/>
            <person name="Moore N."/>
            <person name="Neumann U."/>
            <person name="Nordstroem K."/>
            <person name="Panaccione D.G."/>
            <person name="Panstruga R."/>
            <person name="Place M."/>
            <person name="Proctor R.H."/>
            <person name="Prusky D."/>
            <person name="Rech G."/>
            <person name="Reinhardt R."/>
            <person name="Rollins J.A."/>
            <person name="Rounsley S."/>
            <person name="Schardl C.L."/>
            <person name="Schwartz D.C."/>
            <person name="Shenoy N."/>
            <person name="Shirasu K."/>
            <person name="Sikhakolli U.R."/>
            <person name="Stueber K."/>
            <person name="Sukno S.A."/>
            <person name="Sweigard J.A."/>
            <person name="Takano Y."/>
            <person name="Takahara H."/>
            <person name="Trail F."/>
            <person name="van der Does H.C."/>
            <person name="Voll L.M."/>
            <person name="Will I."/>
            <person name="Young S."/>
            <person name="Zeng Q."/>
            <person name="Zhang J."/>
            <person name="Zhou S."/>
            <person name="Dickman M.B."/>
            <person name="Schulze-Lefert P."/>
            <person name="Ver Loren van Themaat E."/>
            <person name="Ma L.-J."/>
            <person name="Vaillancourt L.J."/>
        </authorList>
    </citation>
    <scope>NUCLEOTIDE SEQUENCE [LARGE SCALE GENOMIC DNA]</scope>
    <source>
        <strain evidence="3">IMI 349063</strain>
    </source>
</reference>
<dbReference type="InterPro" id="IPR036188">
    <property type="entry name" value="FAD/NAD-bd_sf"/>
</dbReference>
<dbReference type="PRINTS" id="PR00469">
    <property type="entry name" value="PNDRDTASEII"/>
</dbReference>
<organism evidence="2 3">
    <name type="scientific">Colletotrichum higginsianum (strain IMI 349063)</name>
    <name type="common">Crucifer anthracnose fungus</name>
    <dbReference type="NCBI Taxonomy" id="759273"/>
    <lineage>
        <taxon>Eukaryota</taxon>
        <taxon>Fungi</taxon>
        <taxon>Dikarya</taxon>
        <taxon>Ascomycota</taxon>
        <taxon>Pezizomycotina</taxon>
        <taxon>Sordariomycetes</taxon>
        <taxon>Hypocreomycetidae</taxon>
        <taxon>Glomerellales</taxon>
        <taxon>Glomerellaceae</taxon>
        <taxon>Colletotrichum</taxon>
        <taxon>Colletotrichum destructivum species complex</taxon>
    </lineage>
</organism>
<dbReference type="SUPFAM" id="SSF51905">
    <property type="entry name" value="FAD/NAD(P)-binding domain"/>
    <property type="match status" value="1"/>
</dbReference>
<evidence type="ECO:0000313" key="2">
    <source>
        <dbReference type="EMBL" id="CCF36735.1"/>
    </source>
</evidence>
<dbReference type="STRING" id="759273.H1V932"/>
<protein>
    <submittedName>
        <fullName evidence="2">GliT protein</fullName>
    </submittedName>
</protein>
<dbReference type="Gene3D" id="3.50.50.60">
    <property type="entry name" value="FAD/NAD(P)-binding domain"/>
    <property type="match status" value="1"/>
</dbReference>
<dbReference type="EMBL" id="CACQ02002120">
    <property type="protein sequence ID" value="CCF36735.1"/>
    <property type="molecule type" value="Genomic_DNA"/>
</dbReference>
<dbReference type="HOGENOM" id="CLU_130412_0_0_1"/>
<dbReference type="AlphaFoldDB" id="H1V932"/>